<evidence type="ECO:0000256" key="6">
    <source>
        <dbReference type="ARBA" id="ARBA00025581"/>
    </source>
</evidence>
<evidence type="ECO:0000313" key="10">
    <source>
        <dbReference type="EMBL" id="KAK7750768.1"/>
    </source>
</evidence>
<dbReference type="InterPro" id="IPR016656">
    <property type="entry name" value="TFIIE-bsu"/>
</dbReference>
<feature type="region of interest" description="Disordered" evidence="8">
    <location>
        <begin position="136"/>
        <end position="168"/>
    </location>
</feature>
<feature type="domain" description="TFIIE beta" evidence="9">
    <location>
        <begin position="73"/>
        <end position="180"/>
    </location>
</feature>
<dbReference type="Proteomes" id="UP001320420">
    <property type="component" value="Unassembled WGS sequence"/>
</dbReference>
<comment type="function">
    <text evidence="6 7">Recruits TFIIH to the initiation complex and stimulates the RNA polymerase II C-terminal domain kinase and DNA-dependent ATPase activities of TFIIH. Both TFIIH and TFIIE are required for promoter clearance by RNA polymerase.</text>
</comment>
<gene>
    <name evidence="10" type="primary">tfa2</name>
    <name evidence="10" type="ORF">SLS62_007320</name>
</gene>
<evidence type="ECO:0000256" key="7">
    <source>
        <dbReference type="PIRNR" id="PIRNR016398"/>
    </source>
</evidence>
<dbReference type="InterPro" id="IPR003166">
    <property type="entry name" value="TFIIE_bsu_DNA-bd"/>
</dbReference>
<keyword evidence="11" id="KW-1185">Reference proteome</keyword>
<dbReference type="InterPro" id="IPR040501">
    <property type="entry name" value="TFA2_Winged_2"/>
</dbReference>
<evidence type="ECO:0000259" key="9">
    <source>
        <dbReference type="PROSITE" id="PS51351"/>
    </source>
</evidence>
<comment type="caution">
    <text evidence="10">The sequence shown here is derived from an EMBL/GenBank/DDBJ whole genome shotgun (WGS) entry which is preliminary data.</text>
</comment>
<dbReference type="AlphaFoldDB" id="A0AAN9YMC2"/>
<feature type="region of interest" description="Disordered" evidence="8">
    <location>
        <begin position="278"/>
        <end position="328"/>
    </location>
</feature>
<feature type="compositionally biased region" description="Basic and acidic residues" evidence="8">
    <location>
        <begin position="280"/>
        <end position="290"/>
    </location>
</feature>
<dbReference type="PIRSF" id="PIRSF016398">
    <property type="entry name" value="TFIIE-beta"/>
    <property type="match status" value="1"/>
</dbReference>
<dbReference type="GO" id="GO:0006367">
    <property type="term" value="P:transcription initiation at RNA polymerase II promoter"/>
    <property type="evidence" value="ECO:0007669"/>
    <property type="project" value="UniProtKB-UniRule"/>
</dbReference>
<dbReference type="Pfam" id="PF18121">
    <property type="entry name" value="TFA2_Winged_2"/>
    <property type="match status" value="1"/>
</dbReference>
<evidence type="ECO:0000256" key="8">
    <source>
        <dbReference type="SAM" id="MobiDB-lite"/>
    </source>
</evidence>
<dbReference type="EMBL" id="JAKJXP020000059">
    <property type="protein sequence ID" value="KAK7750768.1"/>
    <property type="molecule type" value="Genomic_DNA"/>
</dbReference>
<evidence type="ECO:0000256" key="5">
    <source>
        <dbReference type="ARBA" id="ARBA00023242"/>
    </source>
</evidence>
<keyword evidence="5 7" id="KW-0539">Nucleus</keyword>
<evidence type="ECO:0000313" key="11">
    <source>
        <dbReference type="Proteomes" id="UP001320420"/>
    </source>
</evidence>
<comment type="subunit">
    <text evidence="7">Tetramer of two alpha and two beta chains.</text>
</comment>
<dbReference type="PROSITE" id="PS51351">
    <property type="entry name" value="TFIIE_BETA_C"/>
    <property type="match status" value="1"/>
</dbReference>
<dbReference type="PANTHER" id="PTHR12716">
    <property type="entry name" value="TRANSCRIPTION INITIATION FACTOR IIE, BETA SUBUNIT"/>
    <property type="match status" value="1"/>
</dbReference>
<comment type="subcellular location">
    <subcellularLocation>
        <location evidence="1 7">Nucleus</location>
    </subcellularLocation>
</comment>
<evidence type="ECO:0000256" key="2">
    <source>
        <dbReference type="ARBA" id="ARBA00023015"/>
    </source>
</evidence>
<evidence type="ECO:0000256" key="1">
    <source>
        <dbReference type="ARBA" id="ARBA00004123"/>
    </source>
</evidence>
<keyword evidence="2 7" id="KW-0805">Transcription regulation</keyword>
<proteinExistence type="inferred from homology"/>
<name>A0AAN9YMC2_9PEZI</name>
<keyword evidence="4 7" id="KW-0804">Transcription</keyword>
<dbReference type="InterPro" id="IPR054600">
    <property type="entry name" value="TFA2_E-tether"/>
</dbReference>
<sequence length="328" mass="35757">MSHLGASSKLATGNNNKRLAPPSPSPSNASNASKTDGTPSAKRQKREGGVAAAAAAAAAARDRGVSPTPTPAALAAANVNYGNDMLTHLTYAVDFLKSKGAPKTLREILDHLSLQRRPESYQQQLAMLMRKHPRMQFTPAPRASKNKDGKDGKDGKENKDKDEPSWKQGMYEFRPKIPGVKSKTSLLAHLQAKTDASALGVKELKDGWPDCDGAIDELEAEHRILVVRTRKDNHAKFIWADDPRLAHRVDPEFKATWHRVEVPPADDIVRKLVAVGQKPASEDPRLKKLDAGAGAGGKKPKRRANRGGKPQQNVHMTHLLQDFSGLRK</sequence>
<keyword evidence="3 7" id="KW-0238">DNA-binding</keyword>
<protein>
    <recommendedName>
        <fullName evidence="7">Transcription initiation factor IIE subunit beta</fullName>
    </recommendedName>
</protein>
<dbReference type="Pfam" id="PF22254">
    <property type="entry name" value="TFA2_E-tether"/>
    <property type="match status" value="1"/>
</dbReference>
<dbReference type="GO" id="GO:0005673">
    <property type="term" value="C:transcription factor TFIIE complex"/>
    <property type="evidence" value="ECO:0007669"/>
    <property type="project" value="UniProtKB-UniRule"/>
</dbReference>
<dbReference type="GO" id="GO:0001097">
    <property type="term" value="F:TFIIH-class transcription factor complex binding"/>
    <property type="evidence" value="ECO:0007669"/>
    <property type="project" value="TreeGrafter"/>
</dbReference>
<dbReference type="GO" id="GO:0003677">
    <property type="term" value="F:DNA binding"/>
    <property type="evidence" value="ECO:0007669"/>
    <property type="project" value="UniProtKB-UniRule"/>
</dbReference>
<accession>A0AAN9YMC2</accession>
<dbReference type="Pfam" id="PF02186">
    <property type="entry name" value="TFIIE_beta"/>
    <property type="match status" value="1"/>
</dbReference>
<dbReference type="PANTHER" id="PTHR12716:SF8">
    <property type="entry name" value="TRANSCRIPTION INITIATION FACTOR IIE SUBUNIT BETA"/>
    <property type="match status" value="1"/>
</dbReference>
<reference evidence="10 11" key="1">
    <citation type="submission" date="2024-02" db="EMBL/GenBank/DDBJ databases">
        <title>De novo assembly and annotation of 12 fungi associated with fruit tree decline syndrome in Ontario, Canada.</title>
        <authorList>
            <person name="Sulman M."/>
            <person name="Ellouze W."/>
            <person name="Ilyukhin E."/>
        </authorList>
    </citation>
    <scope>NUCLEOTIDE SEQUENCE [LARGE SCALE GENOMIC DNA]</scope>
    <source>
        <strain evidence="10 11">M11/M66-122</strain>
    </source>
</reference>
<feature type="region of interest" description="Disordered" evidence="8">
    <location>
        <begin position="1"/>
        <end position="55"/>
    </location>
</feature>
<comment type="similarity">
    <text evidence="7">Belongs to the TFIIE beta subunit family.</text>
</comment>
<evidence type="ECO:0000256" key="3">
    <source>
        <dbReference type="ARBA" id="ARBA00023125"/>
    </source>
</evidence>
<feature type="compositionally biased region" description="Basic and acidic residues" evidence="8">
    <location>
        <begin position="145"/>
        <end position="165"/>
    </location>
</feature>
<evidence type="ECO:0000256" key="4">
    <source>
        <dbReference type="ARBA" id="ARBA00023163"/>
    </source>
</evidence>
<organism evidence="10 11">
    <name type="scientific">Diatrype stigma</name>
    <dbReference type="NCBI Taxonomy" id="117547"/>
    <lineage>
        <taxon>Eukaryota</taxon>
        <taxon>Fungi</taxon>
        <taxon>Dikarya</taxon>
        <taxon>Ascomycota</taxon>
        <taxon>Pezizomycotina</taxon>
        <taxon>Sordariomycetes</taxon>
        <taxon>Xylariomycetidae</taxon>
        <taxon>Xylariales</taxon>
        <taxon>Diatrypaceae</taxon>
        <taxon>Diatrype</taxon>
    </lineage>
</organism>